<dbReference type="Proteomes" id="UP000288805">
    <property type="component" value="Unassembled WGS sequence"/>
</dbReference>
<feature type="compositionally biased region" description="Basic and acidic residues" evidence="1">
    <location>
        <begin position="242"/>
        <end position="269"/>
    </location>
</feature>
<comment type="caution">
    <text evidence="2">The sequence shown here is derived from an EMBL/GenBank/DDBJ whole genome shotgun (WGS) entry which is preliminary data.</text>
</comment>
<dbReference type="PANTHER" id="PTHR37610">
    <property type="entry name" value="CCHC-TYPE DOMAIN-CONTAINING PROTEIN"/>
    <property type="match status" value="1"/>
</dbReference>
<evidence type="ECO:0000313" key="3">
    <source>
        <dbReference type="Proteomes" id="UP000288805"/>
    </source>
</evidence>
<name>A0A438H0C8_VITVI</name>
<sequence length="292" mass="33179">MESRTEGSNSEVTSRPEAVHSGSASTTDGIILPITGHKLNGQNFIQWAQSVRIFICEKGKEEYLTGAIVQPKEDDPGYRTWKLENSMVMSWLINSMTNDIGENFMYYGTAKEIWDATRETYSNIDNTSTIFEIKSILQDLRQEIQLLPNILISLHGISNNSIFMKNWFGSVPKMDSYTRREESRQKVMLGTQNSSKNLENSALVARGTQSNNNNHQTKKNRPWCDHCRKPGHTKETCWHLHGKPADWKPSRPQQNREGRGYTATAEKDTSGTSSNPGPFSKEQLEALQKMFQ</sequence>
<organism evidence="2 3">
    <name type="scientific">Vitis vinifera</name>
    <name type="common">Grape</name>
    <dbReference type="NCBI Taxonomy" id="29760"/>
    <lineage>
        <taxon>Eukaryota</taxon>
        <taxon>Viridiplantae</taxon>
        <taxon>Streptophyta</taxon>
        <taxon>Embryophyta</taxon>
        <taxon>Tracheophyta</taxon>
        <taxon>Spermatophyta</taxon>
        <taxon>Magnoliopsida</taxon>
        <taxon>eudicotyledons</taxon>
        <taxon>Gunneridae</taxon>
        <taxon>Pentapetalae</taxon>
        <taxon>rosids</taxon>
        <taxon>Vitales</taxon>
        <taxon>Vitaceae</taxon>
        <taxon>Viteae</taxon>
        <taxon>Vitis</taxon>
    </lineage>
</organism>
<evidence type="ECO:0008006" key="4">
    <source>
        <dbReference type="Google" id="ProtNLM"/>
    </source>
</evidence>
<feature type="compositionally biased region" description="Polar residues" evidence="1">
    <location>
        <begin position="1"/>
        <end position="13"/>
    </location>
</feature>
<protein>
    <recommendedName>
        <fullName evidence="4">Retrotransposon Copia-like N-terminal domain-containing protein</fullName>
    </recommendedName>
</protein>
<feature type="region of interest" description="Disordered" evidence="1">
    <location>
        <begin position="206"/>
        <end position="226"/>
    </location>
</feature>
<accession>A0A438H0C8</accession>
<dbReference type="AlphaFoldDB" id="A0A438H0C8"/>
<evidence type="ECO:0000313" key="2">
    <source>
        <dbReference type="EMBL" id="RVW77932.1"/>
    </source>
</evidence>
<reference evidence="2 3" key="1">
    <citation type="journal article" date="2018" name="PLoS Genet.">
        <title>Population sequencing reveals clonal diversity and ancestral inbreeding in the grapevine cultivar Chardonnay.</title>
        <authorList>
            <person name="Roach M.J."/>
            <person name="Johnson D.L."/>
            <person name="Bohlmann J."/>
            <person name="van Vuuren H.J."/>
            <person name="Jones S.J."/>
            <person name="Pretorius I.S."/>
            <person name="Schmidt S.A."/>
            <person name="Borneman A.R."/>
        </authorList>
    </citation>
    <scope>NUCLEOTIDE SEQUENCE [LARGE SCALE GENOMIC DNA]</scope>
    <source>
        <strain evidence="3">cv. Chardonnay</strain>
        <tissue evidence="2">Leaf</tissue>
    </source>
</reference>
<dbReference type="EMBL" id="QGNW01000304">
    <property type="protein sequence ID" value="RVW77932.1"/>
    <property type="molecule type" value="Genomic_DNA"/>
</dbReference>
<feature type="region of interest" description="Disordered" evidence="1">
    <location>
        <begin position="1"/>
        <end position="25"/>
    </location>
</feature>
<evidence type="ECO:0000256" key="1">
    <source>
        <dbReference type="SAM" id="MobiDB-lite"/>
    </source>
</evidence>
<gene>
    <name evidence="2" type="ORF">CK203_048293</name>
</gene>
<proteinExistence type="predicted"/>
<dbReference type="PANTHER" id="PTHR37610:SF47">
    <property type="entry name" value="RETROTRANSPOSON COPIA-LIKE N-TERMINAL DOMAIN-CONTAINING PROTEIN"/>
    <property type="match status" value="1"/>
</dbReference>
<feature type="region of interest" description="Disordered" evidence="1">
    <location>
        <begin position="242"/>
        <end position="292"/>
    </location>
</feature>